<proteinExistence type="predicted"/>
<evidence type="ECO:0000313" key="2">
    <source>
        <dbReference type="Proteomes" id="UP000005359"/>
    </source>
</evidence>
<organism evidence="1 2">
    <name type="scientific">Dorea formicigenerans ATCC 27755</name>
    <dbReference type="NCBI Taxonomy" id="411461"/>
    <lineage>
        <taxon>Bacteria</taxon>
        <taxon>Bacillati</taxon>
        <taxon>Bacillota</taxon>
        <taxon>Clostridia</taxon>
        <taxon>Lachnospirales</taxon>
        <taxon>Lachnospiraceae</taxon>
        <taxon>Dorea</taxon>
    </lineage>
</organism>
<dbReference type="AlphaFoldDB" id="B0G1X9"/>
<dbReference type="PaxDb" id="411461-DORFOR_00274"/>
<name>B0G1X9_9FIRM</name>
<dbReference type="EMBL" id="AAXA02000006">
    <property type="protein sequence ID" value="EDR48367.1"/>
    <property type="molecule type" value="Genomic_DNA"/>
</dbReference>
<accession>B0G1X9</accession>
<dbReference type="Proteomes" id="UP000005359">
    <property type="component" value="Unassembled WGS sequence"/>
</dbReference>
<comment type="caution">
    <text evidence="1">The sequence shown here is derived from an EMBL/GenBank/DDBJ whole genome shotgun (WGS) entry which is preliminary data.</text>
</comment>
<evidence type="ECO:0000313" key="1">
    <source>
        <dbReference type="EMBL" id="EDR48367.1"/>
    </source>
</evidence>
<gene>
    <name evidence="1" type="ORF">DORFOR_00274</name>
</gene>
<reference evidence="1 2" key="1">
    <citation type="submission" date="2007-10" db="EMBL/GenBank/DDBJ databases">
        <title>Draft genome sequence of Dorea formicigenerans(ATCC 27755).</title>
        <authorList>
            <person name="Sudarsanam P."/>
            <person name="Ley R."/>
            <person name="Guruge J."/>
            <person name="Turnbaugh P.J."/>
            <person name="Mahowald M."/>
            <person name="Liep D."/>
            <person name="Gordon J."/>
        </authorList>
    </citation>
    <scope>NUCLEOTIDE SEQUENCE [LARGE SCALE GENOMIC DNA]</scope>
    <source>
        <strain evidence="1 2">ATCC 27755</strain>
    </source>
</reference>
<protein>
    <submittedName>
        <fullName evidence="1">Uncharacterized protein</fullName>
    </submittedName>
</protein>
<sequence>MNSKTSSKAGGTADIKIIRPGIRLCIPGLFALRKILSERKILKE</sequence>
<reference evidence="1 2" key="2">
    <citation type="submission" date="2007-10" db="EMBL/GenBank/DDBJ databases">
        <authorList>
            <person name="Fulton L."/>
            <person name="Clifton S."/>
            <person name="Fulton B."/>
            <person name="Xu J."/>
            <person name="Minx P."/>
            <person name="Pepin K.H."/>
            <person name="Johnson M."/>
            <person name="Thiruvilangam P."/>
            <person name="Bhonagiri V."/>
            <person name="Nash W.E."/>
            <person name="Wang C."/>
            <person name="Mardis E.R."/>
            <person name="Wilson R.K."/>
        </authorList>
    </citation>
    <scope>NUCLEOTIDE SEQUENCE [LARGE SCALE GENOMIC DNA]</scope>
    <source>
        <strain evidence="1 2">ATCC 27755</strain>
    </source>
</reference>
<dbReference type="STRING" id="411461.DORFOR_00274"/>